<organism evidence="2 3">
    <name type="scientific">Romanomermis culicivorax</name>
    <name type="common">Nematode worm</name>
    <dbReference type="NCBI Taxonomy" id="13658"/>
    <lineage>
        <taxon>Eukaryota</taxon>
        <taxon>Metazoa</taxon>
        <taxon>Ecdysozoa</taxon>
        <taxon>Nematoda</taxon>
        <taxon>Enoplea</taxon>
        <taxon>Dorylaimia</taxon>
        <taxon>Mermithida</taxon>
        <taxon>Mermithoidea</taxon>
        <taxon>Mermithidae</taxon>
        <taxon>Romanomermis</taxon>
    </lineage>
</organism>
<evidence type="ECO:0000313" key="2">
    <source>
        <dbReference type="Proteomes" id="UP000887565"/>
    </source>
</evidence>
<keyword evidence="1" id="KW-0732">Signal</keyword>
<reference evidence="3" key="1">
    <citation type="submission" date="2022-11" db="UniProtKB">
        <authorList>
            <consortium name="WormBaseParasite"/>
        </authorList>
    </citation>
    <scope>IDENTIFICATION</scope>
</reference>
<feature type="chain" id="PRO_5038100124" evidence="1">
    <location>
        <begin position="25"/>
        <end position="100"/>
    </location>
</feature>
<accession>A0A915KD50</accession>
<name>A0A915KD50_ROMCU</name>
<evidence type="ECO:0000313" key="3">
    <source>
        <dbReference type="WBParaSite" id="nRc.2.0.1.t36718-RA"/>
    </source>
</evidence>
<protein>
    <submittedName>
        <fullName evidence="3">Uncharacterized protein</fullName>
    </submittedName>
</protein>
<evidence type="ECO:0000256" key="1">
    <source>
        <dbReference type="SAM" id="SignalP"/>
    </source>
</evidence>
<dbReference type="AlphaFoldDB" id="A0A915KD50"/>
<sequence>LLLLYFSRTLHLVVSLFLERPLSSKVPILPEFLEKRWKKPWKLYVVGPFTLQNVKFKPAHLLFSRKRDFLGKYFFNESGLSLKWDFADKILCTNSKNRDL</sequence>
<dbReference type="WBParaSite" id="nRc.2.0.1.t36718-RA">
    <property type="protein sequence ID" value="nRc.2.0.1.t36718-RA"/>
    <property type="gene ID" value="nRc.2.0.1.g36718"/>
</dbReference>
<feature type="signal peptide" evidence="1">
    <location>
        <begin position="1"/>
        <end position="24"/>
    </location>
</feature>
<dbReference type="Proteomes" id="UP000887565">
    <property type="component" value="Unplaced"/>
</dbReference>
<proteinExistence type="predicted"/>
<keyword evidence="2" id="KW-1185">Reference proteome</keyword>